<accession>A0ABY9R0M7</accession>
<feature type="compositionally biased region" description="Polar residues" evidence="1">
    <location>
        <begin position="1"/>
        <end position="11"/>
    </location>
</feature>
<evidence type="ECO:0000256" key="1">
    <source>
        <dbReference type="SAM" id="MobiDB-lite"/>
    </source>
</evidence>
<proteinExistence type="predicted"/>
<organism evidence="2 3">
    <name type="scientific">Nitratidesulfovibrio liaohensis</name>
    <dbReference type="NCBI Taxonomy" id="2604158"/>
    <lineage>
        <taxon>Bacteria</taxon>
        <taxon>Pseudomonadati</taxon>
        <taxon>Thermodesulfobacteriota</taxon>
        <taxon>Desulfovibrionia</taxon>
        <taxon>Desulfovibrionales</taxon>
        <taxon>Desulfovibrionaceae</taxon>
        <taxon>Nitratidesulfovibrio</taxon>
    </lineage>
</organism>
<reference evidence="2" key="1">
    <citation type="submission" date="2023-09" db="EMBL/GenBank/DDBJ databases">
        <authorList>
            <consortium name="CW5 consortium"/>
            <person name="Lu C.-W."/>
        </authorList>
    </citation>
    <scope>NUCLEOTIDE SEQUENCE</scope>
    <source>
        <strain evidence="2">KPS</strain>
    </source>
</reference>
<dbReference type="RefSeq" id="WP_309540471.1">
    <property type="nucleotide sequence ID" value="NZ_CP133659.1"/>
</dbReference>
<feature type="region of interest" description="Disordered" evidence="1">
    <location>
        <begin position="1"/>
        <end position="23"/>
    </location>
</feature>
<evidence type="ECO:0000313" key="2">
    <source>
        <dbReference type="EMBL" id="WMW64378.1"/>
    </source>
</evidence>
<keyword evidence="3" id="KW-1185">Reference proteome</keyword>
<evidence type="ECO:0000313" key="3">
    <source>
        <dbReference type="Proteomes" id="UP001180616"/>
    </source>
</evidence>
<feature type="compositionally biased region" description="Basic and acidic residues" evidence="1">
    <location>
        <begin position="97"/>
        <end position="106"/>
    </location>
</feature>
<feature type="compositionally biased region" description="Basic and acidic residues" evidence="1">
    <location>
        <begin position="14"/>
        <end position="23"/>
    </location>
</feature>
<name>A0ABY9R0M7_9BACT</name>
<gene>
    <name evidence="2" type="ORF">KPS_002390</name>
</gene>
<dbReference type="EMBL" id="CP133659">
    <property type="protein sequence ID" value="WMW64378.1"/>
    <property type="molecule type" value="Genomic_DNA"/>
</dbReference>
<feature type="region of interest" description="Disordered" evidence="1">
    <location>
        <begin position="82"/>
        <end position="106"/>
    </location>
</feature>
<sequence length="106" mass="11667">MCNKSPSQPQPQHDAPRDHTVRVDRRTALAIHLRAHGVTYVRIARRLGVSSQRVHAMLAADACPADYRSILVDEFGIPEHLLPAASSGRRGPAPGWLEKRMAAART</sequence>
<protein>
    <submittedName>
        <fullName evidence="2">Uncharacterized protein</fullName>
    </submittedName>
</protein>
<dbReference type="Proteomes" id="UP001180616">
    <property type="component" value="Chromosome"/>
</dbReference>